<dbReference type="Proteomes" id="UP000694406">
    <property type="component" value="Unplaced"/>
</dbReference>
<keyword evidence="1" id="KW-0472">Membrane</keyword>
<dbReference type="AlphaFoldDB" id="A0A8C5SG22"/>
<keyword evidence="1" id="KW-0812">Transmembrane</keyword>
<accession>A0A8C5SG22</accession>
<evidence type="ECO:0000313" key="3">
    <source>
        <dbReference type="Proteomes" id="UP000694406"/>
    </source>
</evidence>
<organism evidence="2 3">
    <name type="scientific">Laticauda laticaudata</name>
    <name type="common">Blue-ringed sea krait</name>
    <name type="synonym">Blue-lipped sea krait</name>
    <dbReference type="NCBI Taxonomy" id="8630"/>
    <lineage>
        <taxon>Eukaryota</taxon>
        <taxon>Metazoa</taxon>
        <taxon>Chordata</taxon>
        <taxon>Craniata</taxon>
        <taxon>Vertebrata</taxon>
        <taxon>Euteleostomi</taxon>
        <taxon>Lepidosauria</taxon>
        <taxon>Squamata</taxon>
        <taxon>Bifurcata</taxon>
        <taxon>Unidentata</taxon>
        <taxon>Episquamata</taxon>
        <taxon>Toxicofera</taxon>
        <taxon>Serpentes</taxon>
        <taxon>Colubroidea</taxon>
        <taxon>Elapidae</taxon>
        <taxon>Laticaudinae</taxon>
        <taxon>Laticauda</taxon>
    </lineage>
</organism>
<keyword evidence="3" id="KW-1185">Reference proteome</keyword>
<sequence length="122" mass="13549">SILPSAGRPELTSHCIVSMLRAELMTLRIITIAVPNLPIIGAHHPLVILFPLLLLMIIMNLSQKSTGTVVRAARSTSIAMRAIVRQKMRLIAGSPLSTRNVMTHCLLKRGARRNHPRVMMKR</sequence>
<evidence type="ECO:0000313" key="2">
    <source>
        <dbReference type="Ensembl" id="ENSLLTP00000017066.1"/>
    </source>
</evidence>
<reference evidence="2" key="1">
    <citation type="submission" date="2025-08" db="UniProtKB">
        <authorList>
            <consortium name="Ensembl"/>
        </authorList>
    </citation>
    <scope>IDENTIFICATION</scope>
</reference>
<protein>
    <submittedName>
        <fullName evidence="2">Uncharacterized protein</fullName>
    </submittedName>
</protein>
<proteinExistence type="predicted"/>
<dbReference type="Ensembl" id="ENSLLTT00000017709.1">
    <property type="protein sequence ID" value="ENSLLTP00000017066.1"/>
    <property type="gene ID" value="ENSLLTG00000012990.1"/>
</dbReference>
<reference evidence="2" key="2">
    <citation type="submission" date="2025-09" db="UniProtKB">
        <authorList>
            <consortium name="Ensembl"/>
        </authorList>
    </citation>
    <scope>IDENTIFICATION</scope>
</reference>
<keyword evidence="1" id="KW-1133">Transmembrane helix</keyword>
<evidence type="ECO:0000256" key="1">
    <source>
        <dbReference type="SAM" id="Phobius"/>
    </source>
</evidence>
<name>A0A8C5SG22_LATLA</name>
<feature type="transmembrane region" description="Helical" evidence="1">
    <location>
        <begin position="42"/>
        <end position="61"/>
    </location>
</feature>